<comment type="caution">
    <text evidence="1">The sequence shown here is derived from an EMBL/GenBank/DDBJ whole genome shotgun (WGS) entry which is preliminary data.</text>
</comment>
<dbReference type="Proteomes" id="UP001227268">
    <property type="component" value="Unassembled WGS sequence"/>
</dbReference>
<sequence length="416" mass="45444">MVRETDLLDVKPTASPAEIKKAFRMKALKAHPDKGGDKEKYQALQNAYEVLADEDKRQVYDTHGKAGLEGGAGGMGGMDQSDLFSQLFGGGGGGFFGGGGGGGRPQGPRRGKDLVHRISVSLEDLYKGKVQKLALSKSVLCKGCDGLGGKKGAVKECQTCHGQGVRVTLRQLGPMVQQIQQPCGDCDATGEIVDPKNRCKQCNGKKTQQERKVLEVHIDKGMKSGQQIKFPGESDQSPGVEPGDVIFVVEEKEHPRFQRKGDDLFCEAEIDLLTALAGGEFAIEHLDDRTLKVQITAGEIIKPGVLKVIQGQGMPSHRHHNNGNLYIKLNVKFPDTLSTEQMAALEKALPARKPLGKISQKHHVEEVFLEEPTDRQRNGAEAMDEDEDEDMRGGGPGVQCAQRKSRRAFRLFRRTR</sequence>
<accession>A0ACC2W7F3</accession>
<protein>
    <submittedName>
        <fullName evidence="1">Uncharacterized protein</fullName>
    </submittedName>
</protein>
<dbReference type="EMBL" id="JASBWT010000002">
    <property type="protein sequence ID" value="KAJ9107346.1"/>
    <property type="molecule type" value="Genomic_DNA"/>
</dbReference>
<evidence type="ECO:0000313" key="1">
    <source>
        <dbReference type="EMBL" id="KAJ9107346.1"/>
    </source>
</evidence>
<organism evidence="1 2">
    <name type="scientific">Naganishia friedmannii</name>
    <dbReference type="NCBI Taxonomy" id="89922"/>
    <lineage>
        <taxon>Eukaryota</taxon>
        <taxon>Fungi</taxon>
        <taxon>Dikarya</taxon>
        <taxon>Basidiomycota</taxon>
        <taxon>Agaricomycotina</taxon>
        <taxon>Tremellomycetes</taxon>
        <taxon>Filobasidiales</taxon>
        <taxon>Filobasidiaceae</taxon>
        <taxon>Naganishia</taxon>
    </lineage>
</organism>
<name>A0ACC2W7F3_9TREE</name>
<reference evidence="1" key="1">
    <citation type="submission" date="2023-04" db="EMBL/GenBank/DDBJ databases">
        <title>Draft Genome sequencing of Naganishia species isolated from polar environments using Oxford Nanopore Technology.</title>
        <authorList>
            <person name="Leo P."/>
            <person name="Venkateswaran K."/>
        </authorList>
    </citation>
    <scope>NUCLEOTIDE SEQUENCE</scope>
    <source>
        <strain evidence="1">MNA-CCFEE 5423</strain>
    </source>
</reference>
<gene>
    <name evidence="1" type="ORF">QFC21_000796</name>
</gene>
<keyword evidence="2" id="KW-1185">Reference proteome</keyword>
<proteinExistence type="predicted"/>
<evidence type="ECO:0000313" key="2">
    <source>
        <dbReference type="Proteomes" id="UP001227268"/>
    </source>
</evidence>